<feature type="compositionally biased region" description="Low complexity" evidence="7">
    <location>
        <begin position="270"/>
        <end position="290"/>
    </location>
</feature>
<dbReference type="RefSeq" id="XP_003286306.1">
    <property type="nucleotide sequence ID" value="XM_003286258.1"/>
</dbReference>
<evidence type="ECO:0000313" key="9">
    <source>
        <dbReference type="EMBL" id="EGC37178.1"/>
    </source>
</evidence>
<dbReference type="InterPro" id="IPR046347">
    <property type="entry name" value="bZIP_sf"/>
</dbReference>
<dbReference type="Proteomes" id="UP000001064">
    <property type="component" value="Unassembled WGS sequence"/>
</dbReference>
<keyword evidence="5" id="KW-0804">Transcription</keyword>
<sequence>MNSDLTYQQIQQLHLLLQQQQQQLQQQIPIPTQLANSSATVTNNPPAQPSPAPAKGSKSKQSATATNNDNNTNSNTAAPTQKFPTRKYKKQKDKLAEFGIDIELSKKPAAPTKKKGAKPKANTKNAEPETPTESKKRKNQELLDYSDEEYSDSDQEHDDDDENEDGGNGENKKNRRLLKNREAAQLFRQRQKEYISSLESKASTLEASNSTALSKVSHLTEENQLMKDKVKYLKNFVKQAVSISLPMSVVNQDNINNLKNNLINLNNTNNTNNNNNTNNMNNNNQNININSEPMETTSPQNENIQHSNETIPIATTADPNTISTSNPITNPTNSNNTDINNYNLNDIILSGLAQSVNSNSLNNNNGSNNNNGLNSSNFNFGLNNSSVYCQISQSNQNVKIYVDPNNVYERYGDADNGFSICEFNVKIIVTNIQTPNLENAFSFNQIDRVNYEIFINKSATSQISPYTFTIRDYNNQVISTDFTVNLKCEILNGNSLTVKTIGDAPVQYGYNSYYFYLSVKNLKYSTQSLNLSTTNDVSISSIKISKEIHCIQIYASNALNLLNVSIGINVNFPNKTFSFFLKPIYMTPVDHTLSVWNNKYFGYNQKGYNFSPLITLISTIDEGSPYLAWGLKESSSSRYGLLKMIGPNNYILALTQFANLQYQYDIIYNTGNTLKTISFPSSCENKFQNNQLPNAQLIMSPTTTKTQSLWFQTTNIIYQIQNAPFSISFYSFSYIFEFPFGYIKGSNPSFSYRATFFSKPSITNNDNNKFKVNEYPIGAIKEYQNPNTDIETGKYTLF</sequence>
<feature type="region of interest" description="Disordered" evidence="7">
    <location>
        <begin position="270"/>
        <end position="302"/>
    </location>
</feature>
<protein>
    <recommendedName>
        <fullName evidence="8">BZIP domain-containing protein</fullName>
    </recommendedName>
</protein>
<evidence type="ECO:0000256" key="1">
    <source>
        <dbReference type="ARBA" id="ARBA00004123"/>
    </source>
</evidence>
<dbReference type="Pfam" id="PF00170">
    <property type="entry name" value="bZIP_1"/>
    <property type="match status" value="1"/>
</dbReference>
<dbReference type="PANTHER" id="PTHR47416">
    <property type="entry name" value="BASIC-LEUCINE ZIPPER TRANSCRIPTION FACTOR F-RELATED"/>
    <property type="match status" value="1"/>
</dbReference>
<proteinExistence type="inferred from homology"/>
<evidence type="ECO:0000256" key="4">
    <source>
        <dbReference type="ARBA" id="ARBA00023125"/>
    </source>
</evidence>
<dbReference type="Gene3D" id="1.20.5.170">
    <property type="match status" value="1"/>
</dbReference>
<feature type="compositionally biased region" description="Polar residues" evidence="7">
    <location>
        <begin position="291"/>
        <end position="302"/>
    </location>
</feature>
<comment type="subcellular location">
    <subcellularLocation>
        <location evidence="1">Nucleus</location>
    </subcellularLocation>
</comment>
<evidence type="ECO:0000256" key="7">
    <source>
        <dbReference type="SAM" id="MobiDB-lite"/>
    </source>
</evidence>
<keyword evidence="3" id="KW-0805">Transcription regulation</keyword>
<feature type="domain" description="BZIP" evidence="8">
    <location>
        <begin position="170"/>
        <end position="233"/>
    </location>
</feature>
<keyword evidence="4" id="KW-0238">DNA-binding</keyword>
<evidence type="ECO:0000259" key="8">
    <source>
        <dbReference type="PROSITE" id="PS50217"/>
    </source>
</evidence>
<dbReference type="GO" id="GO:0003700">
    <property type="term" value="F:DNA-binding transcription factor activity"/>
    <property type="evidence" value="ECO:0007669"/>
    <property type="project" value="InterPro"/>
</dbReference>
<dbReference type="AlphaFoldDB" id="F0ZFV1"/>
<evidence type="ECO:0000313" key="10">
    <source>
        <dbReference type="Proteomes" id="UP000001064"/>
    </source>
</evidence>
<dbReference type="PROSITE" id="PS50217">
    <property type="entry name" value="BZIP"/>
    <property type="match status" value="1"/>
</dbReference>
<dbReference type="InParanoid" id="F0ZFV1"/>
<accession>F0ZFV1</accession>
<name>F0ZFV1_DICPU</name>
<dbReference type="GO" id="GO:0005634">
    <property type="term" value="C:nucleus"/>
    <property type="evidence" value="ECO:0007669"/>
    <property type="project" value="UniProtKB-SubCell"/>
</dbReference>
<feature type="region of interest" description="Disordered" evidence="7">
    <location>
        <begin position="35"/>
        <end position="91"/>
    </location>
</feature>
<dbReference type="EMBL" id="GL871006">
    <property type="protein sequence ID" value="EGC37178.1"/>
    <property type="molecule type" value="Genomic_DNA"/>
</dbReference>
<evidence type="ECO:0000256" key="2">
    <source>
        <dbReference type="ARBA" id="ARBA00007163"/>
    </source>
</evidence>
<evidence type="ECO:0000256" key="5">
    <source>
        <dbReference type="ARBA" id="ARBA00023163"/>
    </source>
</evidence>
<organism evidence="9 10">
    <name type="scientific">Dictyostelium purpureum</name>
    <name type="common">Slime mold</name>
    <dbReference type="NCBI Taxonomy" id="5786"/>
    <lineage>
        <taxon>Eukaryota</taxon>
        <taxon>Amoebozoa</taxon>
        <taxon>Evosea</taxon>
        <taxon>Eumycetozoa</taxon>
        <taxon>Dictyostelia</taxon>
        <taxon>Dictyosteliales</taxon>
        <taxon>Dictyosteliaceae</taxon>
        <taxon>Dictyostelium</taxon>
    </lineage>
</organism>
<dbReference type="GO" id="GO:0003677">
    <property type="term" value="F:DNA binding"/>
    <property type="evidence" value="ECO:0007669"/>
    <property type="project" value="UniProtKB-KW"/>
</dbReference>
<feature type="compositionally biased region" description="Acidic residues" evidence="7">
    <location>
        <begin position="144"/>
        <end position="167"/>
    </location>
</feature>
<dbReference type="SMART" id="SM00338">
    <property type="entry name" value="BRLZ"/>
    <property type="match status" value="1"/>
</dbReference>
<dbReference type="OrthoDB" id="674948at2759"/>
<dbReference type="STRING" id="5786.F0ZFV1"/>
<dbReference type="GeneID" id="10503700"/>
<dbReference type="SUPFAM" id="SSF57959">
    <property type="entry name" value="Leucine zipper domain"/>
    <property type="match status" value="1"/>
</dbReference>
<dbReference type="KEGG" id="dpp:DICPUDRAFT_150254"/>
<feature type="compositionally biased region" description="Polar residues" evidence="7">
    <location>
        <begin position="35"/>
        <end position="44"/>
    </location>
</feature>
<dbReference type="eggNOG" id="ENOG502RC8F">
    <property type="taxonomic scope" value="Eukaryota"/>
</dbReference>
<dbReference type="InterPro" id="IPR004827">
    <property type="entry name" value="bZIP"/>
</dbReference>
<dbReference type="VEuPathDB" id="AmoebaDB:DICPUDRAFT_150254"/>
<feature type="region of interest" description="Disordered" evidence="7">
    <location>
        <begin position="106"/>
        <end position="180"/>
    </location>
</feature>
<feature type="compositionally biased region" description="Low complexity" evidence="7">
    <location>
        <begin position="53"/>
        <end position="78"/>
    </location>
</feature>
<dbReference type="CDD" id="cd14704">
    <property type="entry name" value="bZIP_HY5-like"/>
    <property type="match status" value="1"/>
</dbReference>
<keyword evidence="6" id="KW-0539">Nucleus</keyword>
<keyword evidence="10" id="KW-1185">Reference proteome</keyword>
<evidence type="ECO:0000256" key="3">
    <source>
        <dbReference type="ARBA" id="ARBA00023015"/>
    </source>
</evidence>
<reference evidence="10" key="1">
    <citation type="journal article" date="2011" name="Genome Biol.">
        <title>Comparative genomics of the social amoebae Dictyostelium discoideum and Dictyostelium purpureum.</title>
        <authorList>
            <consortium name="US DOE Joint Genome Institute (JGI-PGF)"/>
            <person name="Sucgang R."/>
            <person name="Kuo A."/>
            <person name="Tian X."/>
            <person name="Salerno W."/>
            <person name="Parikh A."/>
            <person name="Feasley C.L."/>
            <person name="Dalin E."/>
            <person name="Tu H."/>
            <person name="Huang E."/>
            <person name="Barry K."/>
            <person name="Lindquist E."/>
            <person name="Shapiro H."/>
            <person name="Bruce D."/>
            <person name="Schmutz J."/>
            <person name="Salamov A."/>
            <person name="Fey P."/>
            <person name="Gaudet P."/>
            <person name="Anjard C."/>
            <person name="Babu M.M."/>
            <person name="Basu S."/>
            <person name="Bushmanova Y."/>
            <person name="van der Wel H."/>
            <person name="Katoh-Kurasawa M."/>
            <person name="Dinh C."/>
            <person name="Coutinho P.M."/>
            <person name="Saito T."/>
            <person name="Elias M."/>
            <person name="Schaap P."/>
            <person name="Kay R.R."/>
            <person name="Henrissat B."/>
            <person name="Eichinger L."/>
            <person name="Rivero F."/>
            <person name="Putnam N.H."/>
            <person name="West C.M."/>
            <person name="Loomis W.F."/>
            <person name="Chisholm R.L."/>
            <person name="Shaulsky G."/>
            <person name="Strassmann J.E."/>
            <person name="Queller D.C."/>
            <person name="Kuspa A."/>
            <person name="Grigoriev I.V."/>
        </authorList>
    </citation>
    <scope>NUCLEOTIDE SEQUENCE [LARGE SCALE GENOMIC DNA]</scope>
    <source>
        <strain evidence="10">QSDP1</strain>
    </source>
</reference>
<gene>
    <name evidence="9" type="primary">bzpE</name>
    <name evidence="9" type="ORF">DICPUDRAFT_150254</name>
</gene>
<comment type="similarity">
    <text evidence="2">Belongs to the bZIP family.</text>
</comment>
<evidence type="ECO:0000256" key="6">
    <source>
        <dbReference type="ARBA" id="ARBA00023242"/>
    </source>
</evidence>
<dbReference type="PANTHER" id="PTHR47416:SF8">
    <property type="entry name" value="BASIC-LEUCINE ZIPPER TRANSCRIPTION FACTOR E-RELATED"/>
    <property type="match status" value="1"/>
</dbReference>